<feature type="domain" description="Bacteriophage T5 Orf172 DNA-binding" evidence="1">
    <location>
        <begin position="89"/>
        <end position="157"/>
    </location>
</feature>
<dbReference type="Proteomes" id="UP001157034">
    <property type="component" value="Unassembled WGS sequence"/>
</dbReference>
<dbReference type="SMART" id="SM00974">
    <property type="entry name" value="T5orf172"/>
    <property type="match status" value="1"/>
</dbReference>
<accession>A0ABQ6K9Q3</accession>
<keyword evidence="3" id="KW-1185">Reference proteome</keyword>
<name>A0ABQ6K9Q3_9MICO</name>
<dbReference type="Pfam" id="PF13455">
    <property type="entry name" value="MUG113"/>
    <property type="match status" value="1"/>
</dbReference>
<protein>
    <recommendedName>
        <fullName evidence="1">Bacteriophage T5 Orf172 DNA-binding domain-containing protein</fullName>
    </recommendedName>
</protein>
<dbReference type="InterPro" id="IPR018306">
    <property type="entry name" value="Phage_T5_Orf172_DNA-bd"/>
</dbReference>
<gene>
    <name evidence="2" type="ORF">GCM10025881_23760</name>
</gene>
<proteinExistence type="predicted"/>
<dbReference type="RefSeq" id="WP_284254302.1">
    <property type="nucleotide sequence ID" value="NZ_BAAAQO010000002.1"/>
</dbReference>
<evidence type="ECO:0000313" key="2">
    <source>
        <dbReference type="EMBL" id="GMA95552.1"/>
    </source>
</evidence>
<dbReference type="EMBL" id="BSVB01000001">
    <property type="protein sequence ID" value="GMA95552.1"/>
    <property type="molecule type" value="Genomic_DNA"/>
</dbReference>
<organism evidence="2 3">
    <name type="scientific">Pseudolysinimonas kribbensis</name>
    <dbReference type="NCBI Taxonomy" id="433641"/>
    <lineage>
        <taxon>Bacteria</taxon>
        <taxon>Bacillati</taxon>
        <taxon>Actinomycetota</taxon>
        <taxon>Actinomycetes</taxon>
        <taxon>Micrococcales</taxon>
        <taxon>Microbacteriaceae</taxon>
        <taxon>Pseudolysinimonas</taxon>
    </lineage>
</organism>
<comment type="caution">
    <text evidence="2">The sequence shown here is derived from an EMBL/GenBank/DDBJ whole genome shotgun (WGS) entry which is preliminary data.</text>
</comment>
<sequence>MRCAIPGCRATSEPDAPLPLCTPHLAEAGAWATRRDGVEDLLPAPCAACGARVGIRYPSGWACAVCEWRPGDVPDPDLAPPRVDVVYYLRFADRVKIGTTASPRQRFAAIRHEEVLAFERGDRRLERRRHEQFAGDRYPGSEWFRLTPLIATHIDALAGGRDPWDLHARWVSAALAARL</sequence>
<evidence type="ECO:0000313" key="3">
    <source>
        <dbReference type="Proteomes" id="UP001157034"/>
    </source>
</evidence>
<reference evidence="3" key="1">
    <citation type="journal article" date="2019" name="Int. J. Syst. Evol. Microbiol.">
        <title>The Global Catalogue of Microorganisms (GCM) 10K type strain sequencing project: providing services to taxonomists for standard genome sequencing and annotation.</title>
        <authorList>
            <consortium name="The Broad Institute Genomics Platform"/>
            <consortium name="The Broad Institute Genome Sequencing Center for Infectious Disease"/>
            <person name="Wu L."/>
            <person name="Ma J."/>
        </authorList>
    </citation>
    <scope>NUCLEOTIDE SEQUENCE [LARGE SCALE GENOMIC DNA]</scope>
    <source>
        <strain evidence="3">NBRC 108894</strain>
    </source>
</reference>
<evidence type="ECO:0000259" key="1">
    <source>
        <dbReference type="SMART" id="SM00974"/>
    </source>
</evidence>